<dbReference type="RefSeq" id="WP_351974740.1">
    <property type="nucleotide sequence ID" value="NZ_JBEPBX010000002.1"/>
</dbReference>
<accession>A0ABV1UN84</accession>
<evidence type="ECO:0000313" key="3">
    <source>
        <dbReference type="EMBL" id="MER6612264.1"/>
    </source>
</evidence>
<dbReference type="InterPro" id="IPR038916">
    <property type="entry name" value="FAM118"/>
</dbReference>
<evidence type="ECO:0000313" key="4">
    <source>
        <dbReference type="Proteomes" id="UP001445472"/>
    </source>
</evidence>
<sequence>MSHYLREQAVRAIREGNAVFVVGAGVSLLASGSAPAASWLGLIQSGVERCADLDPSLKKWRLDSLKILKAKDASSKVGVAQEVKDHLEKAPGDQYADWLAETVGALPIANRGILDALSVPRTPILTTNYDDLLERASGKNTVTWDRLAEMQHEIRMPGSSIIHLHGFWRRKESVIFGYRDYSNILKDQASQAILRALLSFKTLIFVGFGQGLSDPNFSGLTGWLTSTLSDTGVAPITLVRDEEYKKEATKYRQIGINAVPYGPEYGDLESFLYGMKTESQGPLAQESGVTFSWEYLSPTLKRFHRRIQQEFSPDFILSISGPGDYAPAYCLAHVNEEVPVLPAVTFPRVMKDGGRRDSFRAVAVRDGWIHCQSTKWDIFLPNLVRDFPDGAHALIFDEEATGENAQLILADVLTGFGYDVKKAALVIAPECETYVDFYDQVVAGKFAFPW</sequence>
<dbReference type="PANTHER" id="PTHR28623:SF1">
    <property type="entry name" value="PROTEIN FAM118B"/>
    <property type="match status" value="1"/>
</dbReference>
<comment type="caution">
    <text evidence="3">The sequence shown here is derived from an EMBL/GenBank/DDBJ whole genome shotgun (WGS) entry which is preliminary data.</text>
</comment>
<gene>
    <name evidence="3" type="ORF">ABT276_02450</name>
</gene>
<organism evidence="3 4">
    <name type="scientific">Streptomyces xantholiticus</name>
    <dbReference type="NCBI Taxonomy" id="68285"/>
    <lineage>
        <taxon>Bacteria</taxon>
        <taxon>Bacillati</taxon>
        <taxon>Actinomycetota</taxon>
        <taxon>Actinomycetes</taxon>
        <taxon>Kitasatosporales</taxon>
        <taxon>Streptomycetaceae</taxon>
        <taxon>Streptomyces</taxon>
    </lineage>
</organism>
<dbReference type="Pfam" id="PF13289">
    <property type="entry name" value="SIR2_2"/>
    <property type="match status" value="1"/>
</dbReference>
<name>A0ABV1UN84_9ACTN</name>
<keyword evidence="2" id="KW-0007">Acetylation</keyword>
<keyword evidence="1" id="KW-0597">Phosphoprotein</keyword>
<protein>
    <submittedName>
        <fullName evidence="3">SIR2 family protein</fullName>
    </submittedName>
</protein>
<dbReference type="EMBL" id="JBEPBX010000002">
    <property type="protein sequence ID" value="MER6612264.1"/>
    <property type="molecule type" value="Genomic_DNA"/>
</dbReference>
<dbReference type="PANTHER" id="PTHR28623">
    <property type="entry name" value="PROTEIN FAM118B"/>
    <property type="match status" value="1"/>
</dbReference>
<proteinExistence type="predicted"/>
<dbReference type="Proteomes" id="UP001445472">
    <property type="component" value="Unassembled WGS sequence"/>
</dbReference>
<evidence type="ECO:0000256" key="2">
    <source>
        <dbReference type="ARBA" id="ARBA00022990"/>
    </source>
</evidence>
<evidence type="ECO:0000256" key="1">
    <source>
        <dbReference type="ARBA" id="ARBA00022553"/>
    </source>
</evidence>
<keyword evidence="4" id="KW-1185">Reference proteome</keyword>
<reference evidence="3 4" key="1">
    <citation type="submission" date="2024-06" db="EMBL/GenBank/DDBJ databases">
        <title>The Natural Products Discovery Center: Release of the First 8490 Sequenced Strains for Exploring Actinobacteria Biosynthetic Diversity.</title>
        <authorList>
            <person name="Kalkreuter E."/>
            <person name="Kautsar S.A."/>
            <person name="Yang D."/>
            <person name="Bader C.D."/>
            <person name="Teijaro C.N."/>
            <person name="Fluegel L."/>
            <person name="Davis C.M."/>
            <person name="Simpson J.R."/>
            <person name="Lauterbach L."/>
            <person name="Steele A.D."/>
            <person name="Gui C."/>
            <person name="Meng S."/>
            <person name="Li G."/>
            <person name="Viehrig K."/>
            <person name="Ye F."/>
            <person name="Su P."/>
            <person name="Kiefer A.F."/>
            <person name="Nichols A."/>
            <person name="Cepeda A.J."/>
            <person name="Yan W."/>
            <person name="Fan B."/>
            <person name="Jiang Y."/>
            <person name="Adhikari A."/>
            <person name="Zheng C.-J."/>
            <person name="Schuster L."/>
            <person name="Cowan T.M."/>
            <person name="Smanski M.J."/>
            <person name="Chevrette M.G."/>
            <person name="De Carvalho L.P.S."/>
            <person name="Shen B."/>
        </authorList>
    </citation>
    <scope>NUCLEOTIDE SEQUENCE [LARGE SCALE GENOMIC DNA]</scope>
    <source>
        <strain evidence="3 4">NPDC000837</strain>
    </source>
</reference>